<keyword evidence="3 5" id="KW-0472">Membrane</keyword>
<proteinExistence type="predicted"/>
<organism evidence="6 7">
    <name type="scientific">Ambispora leptoticha</name>
    <dbReference type="NCBI Taxonomy" id="144679"/>
    <lineage>
        <taxon>Eukaryota</taxon>
        <taxon>Fungi</taxon>
        <taxon>Fungi incertae sedis</taxon>
        <taxon>Mucoromycota</taxon>
        <taxon>Glomeromycotina</taxon>
        <taxon>Glomeromycetes</taxon>
        <taxon>Archaeosporales</taxon>
        <taxon>Ambisporaceae</taxon>
        <taxon>Ambispora</taxon>
    </lineage>
</organism>
<keyword evidence="7" id="KW-1185">Reference proteome</keyword>
<evidence type="ECO:0000256" key="2">
    <source>
        <dbReference type="ARBA" id="ARBA00022989"/>
    </source>
</evidence>
<accession>A0A9N9GNT9</accession>
<dbReference type="PANTHER" id="PTHR28263">
    <property type="entry name" value="GOLGI TO ER TRAFFIC PROTEIN 2"/>
    <property type="match status" value="1"/>
</dbReference>
<evidence type="ECO:0000256" key="1">
    <source>
        <dbReference type="ARBA" id="ARBA00022692"/>
    </source>
</evidence>
<feature type="compositionally biased region" description="Low complexity" evidence="4">
    <location>
        <begin position="47"/>
        <end position="60"/>
    </location>
</feature>
<feature type="region of interest" description="Disordered" evidence="4">
    <location>
        <begin position="133"/>
        <end position="158"/>
    </location>
</feature>
<sequence>MSESPKRDLTIEEKRRKRRQQKILQGAGDRLHRITTVHGGETPSLFTSPMPSQQSSPTSSDAPFNPVISSRKCNYLKREWINNSSNNDQISSSIIHEKPESGSLASSSSMPHIKTPTKEYLRQMLENMRKHNISTGSFTSTSGAGGDTSLPGEFNVSSKSSLEEQQQQLFQSSLLSSSEETSPQTMFPFLSPEMRLLGSTFGIGIGGQNNSKNSRAKTWQLIHFVVTFSLALYIVSYKLLFGVNSWHHFNYLIYDNPNYLSNNELSIPLFWYFITLELILHATRFFLDQQQLQENKPFHDSINFVPNLPYPLPQVITILMRYRLIWNNFWEDLCTMVFVFGITITFSSFFAYWLPRQ</sequence>
<evidence type="ECO:0000313" key="6">
    <source>
        <dbReference type="EMBL" id="CAG8619133.1"/>
    </source>
</evidence>
<keyword evidence="1 5" id="KW-0812">Transmembrane</keyword>
<name>A0A9N9GNT9_9GLOM</name>
<dbReference type="PANTHER" id="PTHR28263:SF1">
    <property type="entry name" value="GOLGI TO ER TRAFFIC PROTEIN 2"/>
    <property type="match status" value="1"/>
</dbReference>
<dbReference type="EMBL" id="CAJVPS010005841">
    <property type="protein sequence ID" value="CAG8619133.1"/>
    <property type="molecule type" value="Genomic_DNA"/>
</dbReference>
<comment type="caution">
    <text evidence="6">The sequence shown here is derived from an EMBL/GenBank/DDBJ whole genome shotgun (WGS) entry which is preliminary data.</text>
</comment>
<evidence type="ECO:0000256" key="4">
    <source>
        <dbReference type="SAM" id="MobiDB-lite"/>
    </source>
</evidence>
<feature type="region of interest" description="Disordered" evidence="4">
    <location>
        <begin position="1"/>
        <end position="66"/>
    </location>
</feature>
<dbReference type="GO" id="GO:0006890">
    <property type="term" value="P:retrograde vesicle-mediated transport, Golgi to endoplasmic reticulum"/>
    <property type="evidence" value="ECO:0007669"/>
    <property type="project" value="TreeGrafter"/>
</dbReference>
<feature type="compositionally biased region" description="Basic and acidic residues" evidence="4">
    <location>
        <begin position="1"/>
        <end position="14"/>
    </location>
</feature>
<dbReference type="Proteomes" id="UP000789508">
    <property type="component" value="Unassembled WGS sequence"/>
</dbReference>
<feature type="transmembrane region" description="Helical" evidence="5">
    <location>
        <begin position="269"/>
        <end position="287"/>
    </location>
</feature>
<keyword evidence="2 5" id="KW-1133">Transmembrane helix</keyword>
<reference evidence="6" key="1">
    <citation type="submission" date="2021-06" db="EMBL/GenBank/DDBJ databases">
        <authorList>
            <person name="Kallberg Y."/>
            <person name="Tangrot J."/>
            <person name="Rosling A."/>
        </authorList>
    </citation>
    <scope>NUCLEOTIDE SEQUENCE</scope>
    <source>
        <strain evidence="6">FL130A</strain>
    </source>
</reference>
<evidence type="ECO:0000313" key="7">
    <source>
        <dbReference type="Proteomes" id="UP000789508"/>
    </source>
</evidence>
<evidence type="ECO:0000256" key="3">
    <source>
        <dbReference type="ARBA" id="ARBA00023136"/>
    </source>
</evidence>
<dbReference type="AlphaFoldDB" id="A0A9N9GNT9"/>
<dbReference type="InterPro" id="IPR028143">
    <property type="entry name" value="Get2/sif1"/>
</dbReference>
<evidence type="ECO:0000256" key="5">
    <source>
        <dbReference type="SAM" id="Phobius"/>
    </source>
</evidence>
<feature type="transmembrane region" description="Helical" evidence="5">
    <location>
        <begin position="329"/>
        <end position="354"/>
    </location>
</feature>
<dbReference type="Pfam" id="PF08690">
    <property type="entry name" value="GET2"/>
    <property type="match status" value="2"/>
</dbReference>
<gene>
    <name evidence="6" type="ORF">ALEPTO_LOCUS8888</name>
</gene>
<protein>
    <submittedName>
        <fullName evidence="6">283_t:CDS:1</fullName>
    </submittedName>
</protein>
<dbReference type="OrthoDB" id="5393181at2759"/>
<feature type="transmembrane region" description="Helical" evidence="5">
    <location>
        <begin position="221"/>
        <end position="240"/>
    </location>
</feature>